<dbReference type="Gene3D" id="3.40.50.620">
    <property type="entry name" value="HUPs"/>
    <property type="match status" value="2"/>
</dbReference>
<evidence type="ECO:0000259" key="2">
    <source>
        <dbReference type="Pfam" id="PF00582"/>
    </source>
</evidence>
<dbReference type="Proteomes" id="UP000824681">
    <property type="component" value="Chromosome"/>
</dbReference>
<reference evidence="3 4" key="1">
    <citation type="journal article" date="2021" name="ACS Chem. Biol.">
        <title>Genomic-Led Discovery of a Novel Glycopeptide Antibiotic by Nonomuraea coxensis DSM 45129.</title>
        <authorList>
            <person name="Yushchuk O."/>
            <person name="Vior N.M."/>
            <person name="Andreo-Vidal A."/>
            <person name="Berini F."/>
            <person name="Ruckert C."/>
            <person name="Busche T."/>
            <person name="Binda E."/>
            <person name="Kalinowski J."/>
            <person name="Truman A.W."/>
            <person name="Marinelli F."/>
        </authorList>
    </citation>
    <scope>NUCLEOTIDE SEQUENCE [LARGE SCALE GENOMIC DNA]</scope>
    <source>
        <strain evidence="3 4">DSM 45129</strain>
    </source>
</reference>
<dbReference type="EMBL" id="CP068985">
    <property type="protein sequence ID" value="QYC41772.1"/>
    <property type="molecule type" value="Genomic_DNA"/>
</dbReference>
<dbReference type="PANTHER" id="PTHR46268">
    <property type="entry name" value="STRESS RESPONSE PROTEIN NHAX"/>
    <property type="match status" value="1"/>
</dbReference>
<evidence type="ECO:0000256" key="1">
    <source>
        <dbReference type="ARBA" id="ARBA00008791"/>
    </source>
</evidence>
<dbReference type="PRINTS" id="PR01438">
    <property type="entry name" value="UNVRSLSTRESS"/>
</dbReference>
<comment type="similarity">
    <text evidence="1">Belongs to the universal stress protein A family.</text>
</comment>
<dbReference type="PANTHER" id="PTHR46268:SF6">
    <property type="entry name" value="UNIVERSAL STRESS PROTEIN UP12"/>
    <property type="match status" value="1"/>
</dbReference>
<gene>
    <name evidence="3" type="ORF">Nocox_20820</name>
</gene>
<dbReference type="SUPFAM" id="SSF52402">
    <property type="entry name" value="Adenine nucleotide alpha hydrolases-like"/>
    <property type="match status" value="2"/>
</dbReference>
<sequence length="293" mass="30779">MKDRDGGRSILVGYDESSGSEQALRWAAEEARLRHCPLLVCHAWQWPYPLRPVGEQMLAQVEQIATDVVHHAVDHVRDHHAGVEVRPLLAKGPVSAVLLEAAKKAQLVVLGSRGVGGFEDLRVGSAAVQVPAHSARPVVVVRPAAEPIDQPGSRIVVGIDGSPASKAAFGFALREATLRGGTVTAVCAWWDPGALPGPDRLPFVDAAMMRAGAETRFQQVVSLLTDRYPNVPVTTEFVSERPPRAIVEAARDATLLVLGRSGLGAGTGALLGAVTQAALSGVHCPVAVTPSPG</sequence>
<dbReference type="InterPro" id="IPR006015">
    <property type="entry name" value="Universal_stress_UspA"/>
</dbReference>
<name>A0ABX8U564_9ACTN</name>
<dbReference type="InterPro" id="IPR006016">
    <property type="entry name" value="UspA"/>
</dbReference>
<protein>
    <submittedName>
        <fullName evidence="3">Universal stress protein</fullName>
    </submittedName>
</protein>
<evidence type="ECO:0000313" key="4">
    <source>
        <dbReference type="Proteomes" id="UP000824681"/>
    </source>
</evidence>
<dbReference type="InterPro" id="IPR014729">
    <property type="entry name" value="Rossmann-like_a/b/a_fold"/>
</dbReference>
<feature type="domain" description="UspA" evidence="2">
    <location>
        <begin position="8"/>
        <end position="142"/>
    </location>
</feature>
<dbReference type="Pfam" id="PF00582">
    <property type="entry name" value="Usp"/>
    <property type="match status" value="2"/>
</dbReference>
<accession>A0ABX8U564</accession>
<feature type="domain" description="UspA" evidence="2">
    <location>
        <begin position="154"/>
        <end position="290"/>
    </location>
</feature>
<organism evidence="3 4">
    <name type="scientific">Nonomuraea coxensis DSM 45129</name>
    <dbReference type="NCBI Taxonomy" id="1122611"/>
    <lineage>
        <taxon>Bacteria</taxon>
        <taxon>Bacillati</taxon>
        <taxon>Actinomycetota</taxon>
        <taxon>Actinomycetes</taxon>
        <taxon>Streptosporangiales</taxon>
        <taxon>Streptosporangiaceae</taxon>
        <taxon>Nonomuraea</taxon>
    </lineage>
</organism>
<keyword evidence="4" id="KW-1185">Reference proteome</keyword>
<dbReference type="RefSeq" id="WP_020543563.1">
    <property type="nucleotide sequence ID" value="NZ_CP068985.1"/>
</dbReference>
<evidence type="ECO:0000313" key="3">
    <source>
        <dbReference type="EMBL" id="QYC41772.1"/>
    </source>
</evidence>
<proteinExistence type="inferred from homology"/>